<dbReference type="EnsemblMetazoa" id="ACOM039675-RA">
    <property type="protein sequence ID" value="ACOM039675-PA.1"/>
    <property type="gene ID" value="ACOM039675"/>
</dbReference>
<accession>A0A8W7PYW4</accession>
<dbReference type="Proteomes" id="UP000075882">
    <property type="component" value="Unassembled WGS sequence"/>
</dbReference>
<keyword evidence="1" id="KW-0472">Membrane</keyword>
<sequence>MQRRSYCSCCSSQRFCSAVSSALAAASPAPTATEVFLPVDTIDTETAVVVLGLSVVGWYAWTALSQRAFCCRLCRMHWVQWPRLVPHAGHFVAQLRNLTLQPLQLIDPFLQLPGPQPVQLAHLIQLLEQILVFTPQRLHHPPIAERRPTGGHEAFQLLALLVQLAAQSGGYGALLFVPFVRQLVIQALQIALQIAQLALQHVPSVRTISSSARTVARSRSSCVTNRSDSSRQERSFSSSSASALPDLLRAECIQLGYVAQHFHLALLELTLKRLLAGVALGMFSLDGGLVGAYLFHHLLQQFYLLVELLPGAVYDSCSVFCSSAKVSHFARAVSSSDRVTRTLQRFSFGVCFFERFTQRSHLTFKLFPPLDVLFIRQCRLLRLFELLAKVFIVLHLVHQLRRQLVVLGRLCRKLFPPLGNLLLQPLDGRLPTVKLRFQLTQLHIARFLQGTLFLLQRANGFFQLLDNFDQLLDGFFLPQHGRIAVEHGSVSVSIFETIAAVGCCAVAARFLQRFDQLLLASLRPLPVALELELDAGVLVPVQFRLPYRCLALLGRQGEIVFRLANRCHLALQFNL</sequence>
<evidence type="ECO:0000256" key="1">
    <source>
        <dbReference type="SAM" id="Phobius"/>
    </source>
</evidence>
<organism evidence="2">
    <name type="scientific">Anopheles coluzzii</name>
    <name type="common">African malaria mosquito</name>
    <dbReference type="NCBI Taxonomy" id="1518534"/>
    <lineage>
        <taxon>Eukaryota</taxon>
        <taxon>Metazoa</taxon>
        <taxon>Ecdysozoa</taxon>
        <taxon>Arthropoda</taxon>
        <taxon>Hexapoda</taxon>
        <taxon>Insecta</taxon>
        <taxon>Pterygota</taxon>
        <taxon>Neoptera</taxon>
        <taxon>Endopterygota</taxon>
        <taxon>Diptera</taxon>
        <taxon>Nematocera</taxon>
        <taxon>Culicoidea</taxon>
        <taxon>Culicidae</taxon>
        <taxon>Anophelinae</taxon>
        <taxon>Anopheles</taxon>
    </lineage>
</organism>
<feature type="transmembrane region" description="Helical" evidence="1">
    <location>
        <begin position="274"/>
        <end position="295"/>
    </location>
</feature>
<keyword evidence="1" id="KW-1133">Transmembrane helix</keyword>
<evidence type="ECO:0000313" key="2">
    <source>
        <dbReference type="EnsemblMetazoa" id="ACOM039675-PA.1"/>
    </source>
</evidence>
<keyword evidence="1" id="KW-0812">Transmembrane</keyword>
<name>A0A8W7PYW4_ANOCL</name>
<dbReference type="AlphaFoldDB" id="A0A8W7PYW4"/>
<protein>
    <submittedName>
        <fullName evidence="2">Uncharacterized protein</fullName>
    </submittedName>
</protein>
<reference evidence="2" key="1">
    <citation type="submission" date="2022-08" db="UniProtKB">
        <authorList>
            <consortium name="EnsemblMetazoa"/>
        </authorList>
    </citation>
    <scope>IDENTIFICATION</scope>
</reference>
<proteinExistence type="predicted"/>